<accession>A0A8J3SYP8</accession>
<dbReference type="PANTHER" id="PTHR37323:SF1">
    <property type="entry name" value="L-ORNITHINE N(ALPHA)-ACYLTRANSFERASE"/>
    <property type="match status" value="1"/>
</dbReference>
<evidence type="ECO:0000256" key="2">
    <source>
        <dbReference type="ARBA" id="ARBA00022516"/>
    </source>
</evidence>
<dbReference type="PANTHER" id="PTHR37323">
    <property type="entry name" value="GCN5-RELATED N-ACETYLTRANSFERASE"/>
    <property type="match status" value="1"/>
</dbReference>
<reference evidence="7" key="1">
    <citation type="submission" date="2021-01" db="EMBL/GenBank/DDBJ databases">
        <title>Whole genome shotgun sequence of Planobispora takensis NBRC 109077.</title>
        <authorList>
            <person name="Komaki H."/>
            <person name="Tamura T."/>
        </authorList>
    </citation>
    <scope>NUCLEOTIDE SEQUENCE</scope>
    <source>
        <strain evidence="7">NBRC 109077</strain>
    </source>
</reference>
<evidence type="ECO:0000256" key="6">
    <source>
        <dbReference type="SAM" id="MobiDB-lite"/>
    </source>
</evidence>
<dbReference type="Gene3D" id="3.40.630.30">
    <property type="match status" value="1"/>
</dbReference>
<evidence type="ECO:0000313" key="7">
    <source>
        <dbReference type="EMBL" id="GII02196.1"/>
    </source>
</evidence>
<feature type="compositionally biased region" description="Polar residues" evidence="6">
    <location>
        <begin position="225"/>
        <end position="237"/>
    </location>
</feature>
<proteinExistence type="predicted"/>
<evidence type="ECO:0000256" key="1">
    <source>
        <dbReference type="ARBA" id="ARBA00005189"/>
    </source>
</evidence>
<dbReference type="Pfam" id="PF13444">
    <property type="entry name" value="Acetyltransf_5"/>
    <property type="match status" value="1"/>
</dbReference>
<dbReference type="AlphaFoldDB" id="A0A8J3SYP8"/>
<keyword evidence="4" id="KW-0443">Lipid metabolism</keyword>
<gene>
    <name evidence="7" type="ORF">Pta02_42040</name>
</gene>
<dbReference type="EMBL" id="BOOK01000031">
    <property type="protein sequence ID" value="GII02196.1"/>
    <property type="molecule type" value="Genomic_DNA"/>
</dbReference>
<evidence type="ECO:0000256" key="5">
    <source>
        <dbReference type="ARBA" id="ARBA00023315"/>
    </source>
</evidence>
<keyword evidence="8" id="KW-1185">Reference proteome</keyword>
<dbReference type="InterPro" id="IPR016181">
    <property type="entry name" value="Acyl_CoA_acyltransferase"/>
</dbReference>
<organism evidence="7 8">
    <name type="scientific">Planobispora takensis</name>
    <dbReference type="NCBI Taxonomy" id="1367882"/>
    <lineage>
        <taxon>Bacteria</taxon>
        <taxon>Bacillati</taxon>
        <taxon>Actinomycetota</taxon>
        <taxon>Actinomycetes</taxon>
        <taxon>Streptosporangiales</taxon>
        <taxon>Streptosporangiaceae</taxon>
        <taxon>Planobispora</taxon>
    </lineage>
</organism>
<comment type="caution">
    <text evidence="7">The sequence shown here is derived from an EMBL/GenBank/DDBJ whole genome shotgun (WGS) entry which is preliminary data.</text>
</comment>
<keyword evidence="5" id="KW-0012">Acyltransferase</keyword>
<sequence length="299" mass="32047">MRFIIRTPDVRGPRPPGVTRGWLHVLMTTVPAEPRVTRYTVGLARTAAELREAQRLRHLVFAEELGAHLDSPVSGLDADRLDAYCDHLLVRHGDTGEVVGTYRLLPPGRADRLYAESEFDLSALAGLRAGLVEAGRACVHADHREGAVVGLMWSGIARYMIDGGYGWLAGCCSVPASRAGEVMDRITFGPPEYRVTPLRPWRAPEGAHPDRPAPEGARPGYPASASGSGTRPASTSGPAGERAGQAGLPALLRGYLRLGAWVCGPPADDPAFGVADFFVLLPMAAVSPRHLRHFLGGRE</sequence>
<dbReference type="Proteomes" id="UP000634476">
    <property type="component" value="Unassembled WGS sequence"/>
</dbReference>
<evidence type="ECO:0000256" key="3">
    <source>
        <dbReference type="ARBA" id="ARBA00022679"/>
    </source>
</evidence>
<evidence type="ECO:0008006" key="9">
    <source>
        <dbReference type="Google" id="ProtNLM"/>
    </source>
</evidence>
<comment type="pathway">
    <text evidence="1">Lipid metabolism.</text>
</comment>
<dbReference type="InterPro" id="IPR052351">
    <property type="entry name" value="Ornithine_N-alpha-AT"/>
</dbReference>
<keyword evidence="3" id="KW-0808">Transferase</keyword>
<evidence type="ECO:0000256" key="4">
    <source>
        <dbReference type="ARBA" id="ARBA00023098"/>
    </source>
</evidence>
<dbReference type="GO" id="GO:0006629">
    <property type="term" value="P:lipid metabolic process"/>
    <property type="evidence" value="ECO:0007669"/>
    <property type="project" value="UniProtKB-KW"/>
</dbReference>
<dbReference type="SUPFAM" id="SSF55729">
    <property type="entry name" value="Acyl-CoA N-acyltransferases (Nat)"/>
    <property type="match status" value="1"/>
</dbReference>
<evidence type="ECO:0000313" key="8">
    <source>
        <dbReference type="Proteomes" id="UP000634476"/>
    </source>
</evidence>
<dbReference type="GO" id="GO:0016746">
    <property type="term" value="F:acyltransferase activity"/>
    <property type="evidence" value="ECO:0007669"/>
    <property type="project" value="UniProtKB-KW"/>
</dbReference>
<name>A0A8J3SYP8_9ACTN</name>
<protein>
    <recommendedName>
        <fullName evidence="9">GNAT family N-acetyltransferase</fullName>
    </recommendedName>
</protein>
<keyword evidence="2" id="KW-0444">Lipid biosynthesis</keyword>
<feature type="region of interest" description="Disordered" evidence="6">
    <location>
        <begin position="198"/>
        <end position="243"/>
    </location>
</feature>